<organism evidence="1 2">
    <name type="scientific">Menidia menidia</name>
    <name type="common">Atlantic silverside</name>
    <dbReference type="NCBI Taxonomy" id="238744"/>
    <lineage>
        <taxon>Eukaryota</taxon>
        <taxon>Metazoa</taxon>
        <taxon>Chordata</taxon>
        <taxon>Craniata</taxon>
        <taxon>Vertebrata</taxon>
        <taxon>Euteleostomi</taxon>
        <taxon>Actinopterygii</taxon>
        <taxon>Neopterygii</taxon>
        <taxon>Teleostei</taxon>
        <taxon>Neoteleostei</taxon>
        <taxon>Acanthomorphata</taxon>
        <taxon>Ovalentaria</taxon>
        <taxon>Atherinomorphae</taxon>
        <taxon>Atheriniformes</taxon>
        <taxon>Atherinopsidae</taxon>
        <taxon>Menidiinae</taxon>
        <taxon>Menidia</taxon>
    </lineage>
</organism>
<evidence type="ECO:0000313" key="1">
    <source>
        <dbReference type="EMBL" id="CAG6021319.1"/>
    </source>
</evidence>
<feature type="non-terminal residue" evidence="1">
    <location>
        <position position="1"/>
    </location>
</feature>
<proteinExistence type="predicted"/>
<dbReference type="AlphaFoldDB" id="A0A8S4C2R1"/>
<dbReference type="EMBL" id="CAJRST010041110">
    <property type="protein sequence ID" value="CAG6021319.1"/>
    <property type="molecule type" value="Genomic_DNA"/>
</dbReference>
<keyword evidence="2" id="KW-1185">Reference proteome</keyword>
<accession>A0A8S4C2R1</accession>
<protein>
    <submittedName>
        <fullName evidence="1">(Atlantic silverside) hypothetical protein</fullName>
    </submittedName>
</protein>
<sequence>RLSLQRPLRPVVVITLQPRSSCAQSVRRSSADWRDVTPEQDALLHQHTIQPERRKKVKLDQEGLLAEQRHLDGVCTHRNFIQAFVWGMLAR</sequence>
<reference evidence="1" key="1">
    <citation type="submission" date="2021-05" db="EMBL/GenBank/DDBJ databases">
        <authorList>
            <person name="Tigano A."/>
        </authorList>
    </citation>
    <scope>NUCLEOTIDE SEQUENCE</scope>
</reference>
<dbReference type="Proteomes" id="UP000677803">
    <property type="component" value="Unassembled WGS sequence"/>
</dbReference>
<comment type="caution">
    <text evidence="1">The sequence shown here is derived from an EMBL/GenBank/DDBJ whole genome shotgun (WGS) entry which is preliminary data.</text>
</comment>
<name>A0A8S4C2R1_9TELE</name>
<evidence type="ECO:0000313" key="2">
    <source>
        <dbReference type="Proteomes" id="UP000677803"/>
    </source>
</evidence>
<gene>
    <name evidence="1" type="ORF">MMEN_LOCUS21533</name>
</gene>